<evidence type="ECO:0000256" key="1">
    <source>
        <dbReference type="ARBA" id="ARBA00022490"/>
    </source>
</evidence>
<dbReference type="GO" id="GO:0051301">
    <property type="term" value="P:cell division"/>
    <property type="evidence" value="ECO:0007669"/>
    <property type="project" value="UniProtKB-KW"/>
</dbReference>
<dbReference type="PANTHER" id="PTHR43024">
    <property type="entry name" value="UDP-N-ACETYLMURAMOYL-TRIPEPTIDE--D-ALANYL-D-ALANINE LIGASE"/>
    <property type="match status" value="1"/>
</dbReference>
<evidence type="ECO:0000256" key="8">
    <source>
        <dbReference type="ARBA" id="ARBA00023306"/>
    </source>
</evidence>
<dbReference type="InterPro" id="IPR005863">
    <property type="entry name" value="UDP-N-AcMur_synth"/>
</dbReference>
<dbReference type="Gene3D" id="3.90.190.20">
    <property type="entry name" value="Mur ligase, C-terminal domain"/>
    <property type="match status" value="1"/>
</dbReference>
<keyword evidence="4" id="KW-0547">Nucleotide-binding</keyword>
<gene>
    <name evidence="13" type="ORF">MNBD_NITROSPIRAE01-1185</name>
</gene>
<dbReference type="InterPro" id="IPR004101">
    <property type="entry name" value="Mur_ligase_C"/>
</dbReference>
<dbReference type="Gene3D" id="3.40.1390.10">
    <property type="entry name" value="MurE/MurF, N-terminal domain"/>
    <property type="match status" value="1"/>
</dbReference>
<dbReference type="InterPro" id="IPR051046">
    <property type="entry name" value="MurCDEF_CellWall_CoF430Synth"/>
</dbReference>
<dbReference type="Pfam" id="PF08245">
    <property type="entry name" value="Mur_ligase_M"/>
    <property type="match status" value="1"/>
</dbReference>
<evidence type="ECO:0000256" key="4">
    <source>
        <dbReference type="ARBA" id="ARBA00022741"/>
    </source>
</evidence>
<proteinExistence type="inferred from homology"/>
<dbReference type="PANTHER" id="PTHR43024:SF1">
    <property type="entry name" value="UDP-N-ACETYLMURAMOYL-TRIPEPTIDE--D-ALANYL-D-ALANINE LIGASE"/>
    <property type="match status" value="1"/>
</dbReference>
<dbReference type="GO" id="GO:0008360">
    <property type="term" value="P:regulation of cell shape"/>
    <property type="evidence" value="ECO:0007669"/>
    <property type="project" value="UniProtKB-KW"/>
</dbReference>
<evidence type="ECO:0000256" key="9">
    <source>
        <dbReference type="ARBA" id="ARBA00023316"/>
    </source>
</evidence>
<dbReference type="InterPro" id="IPR036565">
    <property type="entry name" value="Mur-like_cat_sf"/>
</dbReference>
<accession>A0A3B1D3C6</accession>
<organism evidence="13">
    <name type="scientific">hydrothermal vent metagenome</name>
    <dbReference type="NCBI Taxonomy" id="652676"/>
    <lineage>
        <taxon>unclassified sequences</taxon>
        <taxon>metagenomes</taxon>
        <taxon>ecological metagenomes</taxon>
    </lineage>
</organism>
<dbReference type="HAMAP" id="MF_02019">
    <property type="entry name" value="MurF"/>
    <property type="match status" value="1"/>
</dbReference>
<evidence type="ECO:0000256" key="2">
    <source>
        <dbReference type="ARBA" id="ARBA00022598"/>
    </source>
</evidence>
<dbReference type="GO" id="GO:0047480">
    <property type="term" value="F:UDP-N-acetylmuramoyl-tripeptide-D-alanyl-D-alanine ligase activity"/>
    <property type="evidence" value="ECO:0007669"/>
    <property type="project" value="InterPro"/>
</dbReference>
<name>A0A3B1D3C6_9ZZZZ</name>
<evidence type="ECO:0000259" key="12">
    <source>
        <dbReference type="Pfam" id="PF08245"/>
    </source>
</evidence>
<dbReference type="GO" id="GO:0009252">
    <property type="term" value="P:peptidoglycan biosynthetic process"/>
    <property type="evidence" value="ECO:0007669"/>
    <property type="project" value="UniProtKB-KW"/>
</dbReference>
<dbReference type="Pfam" id="PF02875">
    <property type="entry name" value="Mur_ligase_C"/>
    <property type="match status" value="1"/>
</dbReference>
<dbReference type="GO" id="GO:0071555">
    <property type="term" value="P:cell wall organization"/>
    <property type="evidence" value="ECO:0007669"/>
    <property type="project" value="UniProtKB-KW"/>
</dbReference>
<keyword evidence="2 13" id="KW-0436">Ligase</keyword>
<keyword evidence="9" id="KW-0961">Cell wall biogenesis/degradation</keyword>
<feature type="domain" description="Mur ligase central" evidence="12">
    <location>
        <begin position="121"/>
        <end position="310"/>
    </location>
</feature>
<dbReference type="GO" id="GO:0005524">
    <property type="term" value="F:ATP binding"/>
    <property type="evidence" value="ECO:0007669"/>
    <property type="project" value="UniProtKB-KW"/>
</dbReference>
<feature type="domain" description="Mur ligase C-terminal" evidence="11">
    <location>
        <begin position="334"/>
        <end position="460"/>
    </location>
</feature>
<protein>
    <recommendedName>
        <fullName evidence="10">UDP-MurNAc-pentapeptide synthetase</fullName>
    </recommendedName>
</protein>
<dbReference type="Gene3D" id="3.40.1190.10">
    <property type="entry name" value="Mur-like, catalytic domain"/>
    <property type="match status" value="1"/>
</dbReference>
<dbReference type="InterPro" id="IPR036615">
    <property type="entry name" value="Mur_ligase_C_dom_sf"/>
</dbReference>
<dbReference type="NCBIfam" id="TIGR01143">
    <property type="entry name" value="murF"/>
    <property type="match status" value="1"/>
</dbReference>
<dbReference type="EMBL" id="UOGF01000007">
    <property type="protein sequence ID" value="VAX26175.1"/>
    <property type="molecule type" value="Genomic_DNA"/>
</dbReference>
<sequence>MATTRWTIQDLLEGCQGTLEGCVPQESACAGFSIDTRSLRVNDLFFALSGPNSDGHHFVLDALKKGCRGAVVSRTAFEAQKNEWLADQTTHFFICVAEPLQALQRLAKWHRQRFKLPLVGITGSNGKTTAKEMTATILGKRGPVLKTEGNFNNHIGLPLTLLRLSEEHQSAVIEMGISHFGDMATLCDIAQPTIGLITNIGPAHLEGLENLKGVAREKGLLFEGLQKIGTCIINQDDPLLKDWTDRVATQWTYGLHTETEPYDFSADHIKSESETTTFILHQHRSGESAHVTLPTPGRHHVSNALGAASIAAALGIPIEQIAEGLSDFQPLSQRTQILKTKGITLIFDAYNANPASVEAALDLLAEHPQNTGKRIALLADMLQLGDTSEEAHYTIGLSVATHGIDALIALGQYAETLASGARAGGLTESAISVHPDFRHLQTTLNEGLQSGDILLVKGSRGMKLERVLPLLGLHETGLGEGT</sequence>
<dbReference type="InterPro" id="IPR013221">
    <property type="entry name" value="Mur_ligase_cen"/>
</dbReference>
<keyword evidence="6" id="KW-0133">Cell shape</keyword>
<keyword evidence="3" id="KW-0132">Cell division</keyword>
<keyword evidence="1" id="KW-0963">Cytoplasm</keyword>
<dbReference type="SUPFAM" id="SSF63418">
    <property type="entry name" value="MurE/MurF N-terminal domain"/>
    <property type="match status" value="1"/>
</dbReference>
<keyword evidence="7" id="KW-0573">Peptidoglycan synthesis</keyword>
<dbReference type="SUPFAM" id="SSF53244">
    <property type="entry name" value="MurD-like peptide ligases, peptide-binding domain"/>
    <property type="match status" value="1"/>
</dbReference>
<dbReference type="AlphaFoldDB" id="A0A3B1D3C6"/>
<keyword evidence="5" id="KW-0067">ATP-binding</keyword>
<evidence type="ECO:0000256" key="5">
    <source>
        <dbReference type="ARBA" id="ARBA00022840"/>
    </source>
</evidence>
<dbReference type="InterPro" id="IPR035911">
    <property type="entry name" value="MurE/MurF_N"/>
</dbReference>
<evidence type="ECO:0000256" key="10">
    <source>
        <dbReference type="ARBA" id="ARBA00031461"/>
    </source>
</evidence>
<evidence type="ECO:0000256" key="7">
    <source>
        <dbReference type="ARBA" id="ARBA00022984"/>
    </source>
</evidence>
<dbReference type="SUPFAM" id="SSF53623">
    <property type="entry name" value="MurD-like peptide ligases, catalytic domain"/>
    <property type="match status" value="1"/>
</dbReference>
<evidence type="ECO:0000256" key="3">
    <source>
        <dbReference type="ARBA" id="ARBA00022618"/>
    </source>
</evidence>
<evidence type="ECO:0000256" key="6">
    <source>
        <dbReference type="ARBA" id="ARBA00022960"/>
    </source>
</evidence>
<evidence type="ECO:0000313" key="13">
    <source>
        <dbReference type="EMBL" id="VAX26175.1"/>
    </source>
</evidence>
<reference evidence="13" key="1">
    <citation type="submission" date="2018-06" db="EMBL/GenBank/DDBJ databases">
        <authorList>
            <person name="Zhirakovskaya E."/>
        </authorList>
    </citation>
    <scope>NUCLEOTIDE SEQUENCE</scope>
</reference>
<keyword evidence="8" id="KW-0131">Cell cycle</keyword>
<evidence type="ECO:0000259" key="11">
    <source>
        <dbReference type="Pfam" id="PF02875"/>
    </source>
</evidence>